<name>A0A7J6UWC5_THATH</name>
<evidence type="ECO:0000313" key="2">
    <source>
        <dbReference type="Proteomes" id="UP000554482"/>
    </source>
</evidence>
<dbReference type="Proteomes" id="UP000554482">
    <property type="component" value="Unassembled WGS sequence"/>
</dbReference>
<organism evidence="1 2">
    <name type="scientific">Thalictrum thalictroides</name>
    <name type="common">Rue-anemone</name>
    <name type="synonym">Anemone thalictroides</name>
    <dbReference type="NCBI Taxonomy" id="46969"/>
    <lineage>
        <taxon>Eukaryota</taxon>
        <taxon>Viridiplantae</taxon>
        <taxon>Streptophyta</taxon>
        <taxon>Embryophyta</taxon>
        <taxon>Tracheophyta</taxon>
        <taxon>Spermatophyta</taxon>
        <taxon>Magnoliopsida</taxon>
        <taxon>Ranunculales</taxon>
        <taxon>Ranunculaceae</taxon>
        <taxon>Thalictroideae</taxon>
        <taxon>Thalictrum</taxon>
    </lineage>
</organism>
<proteinExistence type="predicted"/>
<sequence>MPALPSRSNRVRQRPPHSLSVKLSRELCPHLRSPGPTLLILRENADLPPPEFHVIQASSIMDSSSIVCHVHLL</sequence>
<dbReference type="AlphaFoldDB" id="A0A7J6UWC5"/>
<reference evidence="1 2" key="1">
    <citation type="submission" date="2020-06" db="EMBL/GenBank/DDBJ databases">
        <title>Transcriptomic and genomic resources for Thalictrum thalictroides and T. hernandezii: Facilitating candidate gene discovery in an emerging model plant lineage.</title>
        <authorList>
            <person name="Arias T."/>
            <person name="Riano-Pachon D.M."/>
            <person name="Di Stilio V.S."/>
        </authorList>
    </citation>
    <scope>NUCLEOTIDE SEQUENCE [LARGE SCALE GENOMIC DNA]</scope>
    <source>
        <strain evidence="2">cv. WT478/WT964</strain>
        <tissue evidence="1">Leaves</tissue>
    </source>
</reference>
<gene>
    <name evidence="1" type="ORF">FRX31_033623</name>
</gene>
<evidence type="ECO:0000313" key="1">
    <source>
        <dbReference type="EMBL" id="KAF5176791.1"/>
    </source>
</evidence>
<accession>A0A7J6UWC5</accession>
<keyword evidence="2" id="KW-1185">Reference proteome</keyword>
<dbReference type="EMBL" id="JABWDY010042227">
    <property type="protein sequence ID" value="KAF5176791.1"/>
    <property type="molecule type" value="Genomic_DNA"/>
</dbReference>
<comment type="caution">
    <text evidence="1">The sequence shown here is derived from an EMBL/GenBank/DDBJ whole genome shotgun (WGS) entry which is preliminary data.</text>
</comment>
<protein>
    <submittedName>
        <fullName evidence="1">Uncharacterized protein</fullName>
    </submittedName>
</protein>